<evidence type="ECO:0000313" key="1">
    <source>
        <dbReference type="EMBL" id="MCZ4245291.1"/>
    </source>
</evidence>
<dbReference type="Proteomes" id="UP001144347">
    <property type="component" value="Unassembled WGS sequence"/>
</dbReference>
<sequence>MLENSDRSNFILIDNKGKEICSYSYIYQPYIDNDYLLVRKDIFKDHFKYGIINHLGKIIKKIKFDKIEFRENSIIFKADKSYLITDLNFNRKFEISKAQELNFISNELILVKISDRKWKLITEYGKEKLEIAAEKVEYNNRRSLKVINETESYFIDFDGNKVK</sequence>
<evidence type="ECO:0000313" key="2">
    <source>
        <dbReference type="Proteomes" id="UP001144347"/>
    </source>
</evidence>
<protein>
    <recommendedName>
        <fullName evidence="3">WG repeat-containing protein</fullName>
    </recommendedName>
</protein>
<dbReference type="EMBL" id="JAPWGM010000005">
    <property type="protein sequence ID" value="MCZ4245291.1"/>
    <property type="molecule type" value="Genomic_DNA"/>
</dbReference>
<organism evidence="1 2">
    <name type="scientific">Pedobacter punctiformis</name>
    <dbReference type="NCBI Taxonomy" id="3004097"/>
    <lineage>
        <taxon>Bacteria</taxon>
        <taxon>Pseudomonadati</taxon>
        <taxon>Bacteroidota</taxon>
        <taxon>Sphingobacteriia</taxon>
        <taxon>Sphingobacteriales</taxon>
        <taxon>Sphingobacteriaceae</taxon>
        <taxon>Pedobacter</taxon>
    </lineage>
</organism>
<evidence type="ECO:0008006" key="3">
    <source>
        <dbReference type="Google" id="ProtNLM"/>
    </source>
</evidence>
<gene>
    <name evidence="1" type="ORF">O0955_14880</name>
</gene>
<reference evidence="1" key="1">
    <citation type="submission" date="2022-12" db="EMBL/GenBank/DDBJ databases">
        <title>Genome sequence of HCMS5-2.</title>
        <authorList>
            <person name="Woo H."/>
        </authorList>
    </citation>
    <scope>NUCLEOTIDE SEQUENCE</scope>
    <source>
        <strain evidence="1">HCMS5-2</strain>
    </source>
</reference>
<name>A0ABT4LBQ0_9SPHI</name>
<keyword evidence="2" id="KW-1185">Reference proteome</keyword>
<accession>A0ABT4LBQ0</accession>
<proteinExistence type="predicted"/>
<dbReference type="RefSeq" id="WP_269428347.1">
    <property type="nucleotide sequence ID" value="NZ_JAPWGM010000005.1"/>
</dbReference>
<comment type="caution">
    <text evidence="1">The sequence shown here is derived from an EMBL/GenBank/DDBJ whole genome shotgun (WGS) entry which is preliminary data.</text>
</comment>